<sequence length="49" mass="5453">MRPAPSAPYARRMVPSTGSPTWDLVLQIALVGAMITLLVLLARDYLNRR</sequence>
<keyword evidence="3" id="KW-1185">Reference proteome</keyword>
<evidence type="ECO:0000313" key="3">
    <source>
        <dbReference type="Proteomes" id="UP000648663"/>
    </source>
</evidence>
<accession>A0ABQ2G8R4</accession>
<protein>
    <submittedName>
        <fullName evidence="2">Uncharacterized protein</fullName>
    </submittedName>
</protein>
<proteinExistence type="predicted"/>
<keyword evidence="1" id="KW-0472">Membrane</keyword>
<dbReference type="Proteomes" id="UP000648663">
    <property type="component" value="Unassembled WGS sequence"/>
</dbReference>
<evidence type="ECO:0000313" key="2">
    <source>
        <dbReference type="EMBL" id="GGL80285.1"/>
    </source>
</evidence>
<comment type="caution">
    <text evidence="2">The sequence shown here is derived from an EMBL/GenBank/DDBJ whole genome shotgun (WGS) entry which is preliminary data.</text>
</comment>
<dbReference type="EMBL" id="BMMI01000008">
    <property type="protein sequence ID" value="GGL80285.1"/>
    <property type="molecule type" value="Genomic_DNA"/>
</dbReference>
<keyword evidence="1" id="KW-1133">Transmembrane helix</keyword>
<feature type="transmembrane region" description="Helical" evidence="1">
    <location>
        <begin position="24"/>
        <end position="42"/>
    </location>
</feature>
<name>A0ABQ2G8R4_9ACTN</name>
<keyword evidence="1" id="KW-0812">Transmembrane</keyword>
<gene>
    <name evidence="2" type="ORF">GCM10011589_40630</name>
</gene>
<evidence type="ECO:0000256" key="1">
    <source>
        <dbReference type="SAM" id="Phobius"/>
    </source>
</evidence>
<reference evidence="3" key="1">
    <citation type="journal article" date="2019" name="Int. J. Syst. Evol. Microbiol.">
        <title>The Global Catalogue of Microorganisms (GCM) 10K type strain sequencing project: providing services to taxonomists for standard genome sequencing and annotation.</title>
        <authorList>
            <consortium name="The Broad Institute Genomics Platform"/>
            <consortium name="The Broad Institute Genome Sequencing Center for Infectious Disease"/>
            <person name="Wu L."/>
            <person name="Ma J."/>
        </authorList>
    </citation>
    <scope>NUCLEOTIDE SEQUENCE [LARGE SCALE GENOMIC DNA]</scope>
    <source>
        <strain evidence="3">CGMCC 4.5581</strain>
    </source>
</reference>
<organism evidence="2 3">
    <name type="scientific">Modestobacter marinus</name>
    <dbReference type="NCBI Taxonomy" id="477641"/>
    <lineage>
        <taxon>Bacteria</taxon>
        <taxon>Bacillati</taxon>
        <taxon>Actinomycetota</taxon>
        <taxon>Actinomycetes</taxon>
        <taxon>Geodermatophilales</taxon>
        <taxon>Geodermatophilaceae</taxon>
        <taxon>Modestobacter</taxon>
    </lineage>
</organism>